<sequence>MQTDLGSMKKEARTKCDTVLMEAHALIDWEGLRTELMEIYRREISQGEGQKLIDPLVMFKTVLLGQWHSLSDPKLEEALRMRTDFMDFCGGFSDDAPDEITLCRFRNRLITSGRLAGMLAGVNAELQAHGLMIKDSHPAVTDDVRAQSPACPKQDTIDNPDTTGTPEANEVGNKQGGIPAKYPKLVSYIKIRRPEPDATWIRRNKKKYFGYVGYVNVANEDNYIRRSVQGGQQK</sequence>
<evidence type="ECO:0000259" key="2">
    <source>
        <dbReference type="Pfam" id="PF05598"/>
    </source>
</evidence>
<feature type="region of interest" description="Disordered" evidence="1">
    <location>
        <begin position="148"/>
        <end position="176"/>
    </location>
</feature>
<protein>
    <submittedName>
        <fullName evidence="3">Transposase, IS5 family</fullName>
    </submittedName>
</protein>
<dbReference type="Pfam" id="PF05598">
    <property type="entry name" value="DUF772"/>
    <property type="match status" value="1"/>
</dbReference>
<evidence type="ECO:0000256" key="1">
    <source>
        <dbReference type="SAM" id="MobiDB-lite"/>
    </source>
</evidence>
<evidence type="ECO:0000313" key="3">
    <source>
        <dbReference type="EMBL" id="SDQ71426.1"/>
    </source>
</evidence>
<dbReference type="InterPro" id="IPR008490">
    <property type="entry name" value="Transposase_InsH_N"/>
</dbReference>
<feature type="domain" description="Transposase InsH N-terminal" evidence="2">
    <location>
        <begin position="17"/>
        <end position="108"/>
    </location>
</feature>
<proteinExistence type="predicted"/>
<organism evidence="3 4">
    <name type="scientific">Nitrosospira multiformis</name>
    <dbReference type="NCBI Taxonomy" id="1231"/>
    <lineage>
        <taxon>Bacteria</taxon>
        <taxon>Pseudomonadati</taxon>
        <taxon>Pseudomonadota</taxon>
        <taxon>Betaproteobacteria</taxon>
        <taxon>Nitrosomonadales</taxon>
        <taxon>Nitrosomonadaceae</taxon>
        <taxon>Nitrosospira</taxon>
    </lineage>
</organism>
<keyword evidence="4" id="KW-1185">Reference proteome</keyword>
<evidence type="ECO:0000313" key="4">
    <source>
        <dbReference type="Proteomes" id="UP000183471"/>
    </source>
</evidence>
<gene>
    <name evidence="3" type="ORF">SAMN05216402_1981</name>
</gene>
<accession>A0ABY0TEN3</accession>
<feature type="compositionally biased region" description="Polar residues" evidence="1">
    <location>
        <begin position="157"/>
        <end position="166"/>
    </location>
</feature>
<dbReference type="Proteomes" id="UP000183471">
    <property type="component" value="Unassembled WGS sequence"/>
</dbReference>
<dbReference type="RefSeq" id="WP_074632148.1">
    <property type="nucleotide sequence ID" value="NZ_FNKY01000001.1"/>
</dbReference>
<dbReference type="EMBL" id="FNKY01000001">
    <property type="protein sequence ID" value="SDQ71426.1"/>
    <property type="molecule type" value="Genomic_DNA"/>
</dbReference>
<comment type="caution">
    <text evidence="3">The sequence shown here is derived from an EMBL/GenBank/DDBJ whole genome shotgun (WGS) entry which is preliminary data.</text>
</comment>
<name>A0ABY0TEN3_9PROT</name>
<dbReference type="PANTHER" id="PTHR35604:SF2">
    <property type="entry name" value="TRANSPOSASE INSH FOR INSERTION SEQUENCE ELEMENT IS5A-RELATED"/>
    <property type="match status" value="1"/>
</dbReference>
<reference evidence="3 4" key="1">
    <citation type="submission" date="2016-10" db="EMBL/GenBank/DDBJ databases">
        <authorList>
            <person name="Varghese N."/>
            <person name="Submissions S."/>
        </authorList>
    </citation>
    <scope>NUCLEOTIDE SEQUENCE [LARGE SCALE GENOMIC DNA]</scope>
    <source>
        <strain evidence="3 4">Nl1</strain>
    </source>
</reference>
<dbReference type="PANTHER" id="PTHR35604">
    <property type="entry name" value="TRANSPOSASE INSH FOR INSERTION SEQUENCE ELEMENT IS5A-RELATED"/>
    <property type="match status" value="1"/>
</dbReference>